<feature type="transmembrane region" description="Helical" evidence="7">
    <location>
        <begin position="116"/>
        <end position="135"/>
    </location>
</feature>
<reference evidence="9" key="1">
    <citation type="submission" date="2023-03" db="EMBL/GenBank/DDBJ databases">
        <title>Complete genome of Cladonia borealis.</title>
        <authorList>
            <person name="Park H."/>
        </authorList>
    </citation>
    <scope>NUCLEOTIDE SEQUENCE</scope>
    <source>
        <strain evidence="9">ANT050790</strain>
    </source>
</reference>
<dbReference type="PANTHER" id="PTHR23502">
    <property type="entry name" value="MAJOR FACILITATOR SUPERFAMILY"/>
    <property type="match status" value="1"/>
</dbReference>
<comment type="subcellular location">
    <subcellularLocation>
        <location evidence="1">Membrane</location>
        <topology evidence="1">Multi-pass membrane protein</topology>
    </subcellularLocation>
</comment>
<feature type="transmembrane region" description="Helical" evidence="7">
    <location>
        <begin position="141"/>
        <end position="163"/>
    </location>
</feature>
<feature type="transmembrane region" description="Helical" evidence="7">
    <location>
        <begin position="47"/>
        <end position="65"/>
    </location>
</feature>
<evidence type="ECO:0000256" key="5">
    <source>
        <dbReference type="ARBA" id="ARBA00023136"/>
    </source>
</evidence>
<accession>A0AA39R4S0</accession>
<dbReference type="SUPFAM" id="SSF103473">
    <property type="entry name" value="MFS general substrate transporter"/>
    <property type="match status" value="1"/>
</dbReference>
<keyword evidence="10" id="KW-1185">Reference proteome</keyword>
<sequence>MNTAEKPVDEEMEDVKSSVEKPSSDEVNWDDDDDPLNPMNWKASTRWLNLLVISMMAFITPLGSTMFAPGVPLVEKTFHFTDSNLATSVVSIYVLGFAVGPLFIAPLSETYGRQPVYIISMIFFVFCQLACALSTNVGMLLAFRFLAGCAGSTPVTIGAATIGDMFPRENRAGAMTVWGIGAQLGPILGPVIGGFLSQAKGWRWVFWLLTIISVVILERKAQRMIRETGNQSLVSALHDPTPPREVYKRTIIRPVKMLIFSPIVLLLSIYLSVVFGYFYLFLTTFTRVFQQQYGFGIGITGLTYLGLGFGSITGLIIAGKSSDIFYRRLTAKNHGFSKPEFRLPPLFLTSPLVTAAFFWYGWSAEAKTHWIVPILGTMLFGMGMMPAFMSIDLYLVDTYTRYRASAIAATKVLQSITGAVLPLAGPALYDRLGLGWGNSVLAFIAVAFFPIPFLFYRYGEKLRNTFTVVL</sequence>
<dbReference type="CDD" id="cd17323">
    <property type="entry name" value="MFS_Tpo1_MDR_like"/>
    <property type="match status" value="1"/>
</dbReference>
<feature type="transmembrane region" description="Helical" evidence="7">
    <location>
        <begin position="85"/>
        <end position="104"/>
    </location>
</feature>
<feature type="region of interest" description="Disordered" evidence="6">
    <location>
        <begin position="1"/>
        <end position="35"/>
    </location>
</feature>
<dbReference type="GO" id="GO:0016020">
    <property type="term" value="C:membrane"/>
    <property type="evidence" value="ECO:0007669"/>
    <property type="project" value="UniProtKB-SubCell"/>
</dbReference>
<evidence type="ECO:0000256" key="6">
    <source>
        <dbReference type="SAM" id="MobiDB-lite"/>
    </source>
</evidence>
<feature type="transmembrane region" description="Helical" evidence="7">
    <location>
        <begin position="258"/>
        <end position="281"/>
    </location>
</feature>
<evidence type="ECO:0000256" key="4">
    <source>
        <dbReference type="ARBA" id="ARBA00022989"/>
    </source>
</evidence>
<feature type="compositionally biased region" description="Basic and acidic residues" evidence="6">
    <location>
        <begin position="1"/>
        <end position="24"/>
    </location>
</feature>
<evidence type="ECO:0000259" key="8">
    <source>
        <dbReference type="PROSITE" id="PS50850"/>
    </source>
</evidence>
<feature type="transmembrane region" description="Helical" evidence="7">
    <location>
        <begin position="175"/>
        <end position="195"/>
    </location>
</feature>
<feature type="transmembrane region" description="Helical" evidence="7">
    <location>
        <begin position="408"/>
        <end position="429"/>
    </location>
</feature>
<dbReference type="GO" id="GO:0022857">
    <property type="term" value="F:transmembrane transporter activity"/>
    <property type="evidence" value="ECO:0007669"/>
    <property type="project" value="InterPro"/>
</dbReference>
<comment type="similarity">
    <text evidence="2">Belongs to the major facilitator superfamily.</text>
</comment>
<dbReference type="AlphaFoldDB" id="A0AA39R4S0"/>
<comment type="caution">
    <text evidence="9">The sequence shown here is derived from an EMBL/GenBank/DDBJ whole genome shotgun (WGS) entry which is preliminary data.</text>
</comment>
<feature type="transmembrane region" description="Helical" evidence="7">
    <location>
        <begin position="293"/>
        <end position="318"/>
    </location>
</feature>
<dbReference type="Proteomes" id="UP001166286">
    <property type="component" value="Unassembled WGS sequence"/>
</dbReference>
<feature type="transmembrane region" description="Helical" evidence="7">
    <location>
        <begin position="201"/>
        <end position="217"/>
    </location>
</feature>
<feature type="domain" description="Major facilitator superfamily (MFS) profile" evidence="8">
    <location>
        <begin position="49"/>
        <end position="462"/>
    </location>
</feature>
<evidence type="ECO:0000256" key="2">
    <source>
        <dbReference type="ARBA" id="ARBA00008335"/>
    </source>
</evidence>
<evidence type="ECO:0000313" key="10">
    <source>
        <dbReference type="Proteomes" id="UP001166286"/>
    </source>
</evidence>
<dbReference type="InterPro" id="IPR011701">
    <property type="entry name" value="MFS"/>
</dbReference>
<dbReference type="InterPro" id="IPR020846">
    <property type="entry name" value="MFS_dom"/>
</dbReference>
<evidence type="ECO:0000256" key="3">
    <source>
        <dbReference type="ARBA" id="ARBA00022692"/>
    </source>
</evidence>
<gene>
    <name evidence="9" type="ORF">JMJ35_004294</name>
</gene>
<keyword evidence="3 7" id="KW-0812">Transmembrane</keyword>
<dbReference type="PROSITE" id="PS50850">
    <property type="entry name" value="MFS"/>
    <property type="match status" value="1"/>
</dbReference>
<keyword evidence="5 7" id="KW-0472">Membrane</keyword>
<protein>
    <recommendedName>
        <fullName evidence="8">Major facilitator superfamily (MFS) profile domain-containing protein</fullName>
    </recommendedName>
</protein>
<proteinExistence type="inferred from homology"/>
<feature type="transmembrane region" description="Helical" evidence="7">
    <location>
        <begin position="435"/>
        <end position="456"/>
    </location>
</feature>
<dbReference type="Gene3D" id="1.20.1250.20">
    <property type="entry name" value="MFS general substrate transporter like domains"/>
    <property type="match status" value="1"/>
</dbReference>
<feature type="transmembrane region" description="Helical" evidence="7">
    <location>
        <begin position="343"/>
        <end position="362"/>
    </location>
</feature>
<evidence type="ECO:0000313" key="9">
    <source>
        <dbReference type="EMBL" id="KAK0513308.1"/>
    </source>
</evidence>
<dbReference type="EMBL" id="JAFEKC020000008">
    <property type="protein sequence ID" value="KAK0513308.1"/>
    <property type="molecule type" value="Genomic_DNA"/>
</dbReference>
<dbReference type="PANTHER" id="PTHR23502:SF68">
    <property type="entry name" value="MULTIDRUG TRANSPORTER, PUTATIVE (AFU_ORTHOLOGUE AFUA_3G01120)-RELATED"/>
    <property type="match status" value="1"/>
</dbReference>
<keyword evidence="4 7" id="KW-1133">Transmembrane helix</keyword>
<evidence type="ECO:0000256" key="1">
    <source>
        <dbReference type="ARBA" id="ARBA00004141"/>
    </source>
</evidence>
<dbReference type="Pfam" id="PF07690">
    <property type="entry name" value="MFS_1"/>
    <property type="match status" value="1"/>
</dbReference>
<organism evidence="9 10">
    <name type="scientific">Cladonia borealis</name>
    <dbReference type="NCBI Taxonomy" id="184061"/>
    <lineage>
        <taxon>Eukaryota</taxon>
        <taxon>Fungi</taxon>
        <taxon>Dikarya</taxon>
        <taxon>Ascomycota</taxon>
        <taxon>Pezizomycotina</taxon>
        <taxon>Lecanoromycetes</taxon>
        <taxon>OSLEUM clade</taxon>
        <taxon>Lecanoromycetidae</taxon>
        <taxon>Lecanorales</taxon>
        <taxon>Lecanorineae</taxon>
        <taxon>Cladoniaceae</taxon>
        <taxon>Cladonia</taxon>
    </lineage>
</organism>
<name>A0AA39R4S0_9LECA</name>
<dbReference type="InterPro" id="IPR036259">
    <property type="entry name" value="MFS_trans_sf"/>
</dbReference>
<feature type="transmembrane region" description="Helical" evidence="7">
    <location>
        <begin position="374"/>
        <end position="396"/>
    </location>
</feature>
<dbReference type="FunFam" id="1.20.1250.20:FF:000011">
    <property type="entry name" value="MFS multidrug transporter, putative"/>
    <property type="match status" value="1"/>
</dbReference>
<evidence type="ECO:0000256" key="7">
    <source>
        <dbReference type="SAM" id="Phobius"/>
    </source>
</evidence>